<dbReference type="InterPro" id="IPR001680">
    <property type="entry name" value="WD40_rpt"/>
</dbReference>
<dbReference type="PROSITE" id="PS50082">
    <property type="entry name" value="WD_REPEATS_2"/>
    <property type="match status" value="3"/>
</dbReference>
<dbReference type="Gene3D" id="2.130.10.10">
    <property type="entry name" value="YVTN repeat-like/Quinoprotein amine dehydrogenase"/>
    <property type="match status" value="2"/>
</dbReference>
<reference evidence="4" key="2">
    <citation type="submission" date="2025-08" db="UniProtKB">
        <authorList>
            <consortium name="Ensembl"/>
        </authorList>
    </citation>
    <scope>IDENTIFICATION</scope>
</reference>
<dbReference type="AlphaFoldDB" id="F6TYU6"/>
<evidence type="ECO:0000256" key="2">
    <source>
        <dbReference type="ARBA" id="ARBA00022737"/>
    </source>
</evidence>
<feature type="repeat" description="WD" evidence="3">
    <location>
        <begin position="50"/>
        <end position="84"/>
    </location>
</feature>
<dbReference type="Proteomes" id="UP000008144">
    <property type="component" value="Unassembled WGS sequence"/>
</dbReference>
<dbReference type="PROSITE" id="PS50294">
    <property type="entry name" value="WD_REPEATS_REGION"/>
    <property type="match status" value="1"/>
</dbReference>
<dbReference type="SMART" id="SM00320">
    <property type="entry name" value="WD40"/>
    <property type="match status" value="7"/>
</dbReference>
<dbReference type="PROSITE" id="PS00678">
    <property type="entry name" value="WD_REPEATS_1"/>
    <property type="match status" value="1"/>
</dbReference>
<proteinExistence type="predicted"/>
<dbReference type="GeneTree" id="ENSGT00940000162967"/>
<accession>F6TYU6</accession>
<feature type="repeat" description="WD" evidence="3">
    <location>
        <begin position="1"/>
        <end position="40"/>
    </location>
</feature>
<reference evidence="4" key="3">
    <citation type="submission" date="2025-09" db="UniProtKB">
        <authorList>
            <consortium name="Ensembl"/>
        </authorList>
    </citation>
    <scope>IDENTIFICATION</scope>
</reference>
<keyword evidence="5" id="KW-1185">Reference proteome</keyword>
<dbReference type="Ensembl" id="ENSCINT00000026233.2">
    <property type="protein sequence ID" value="ENSCINP00000025987.2"/>
    <property type="gene ID" value="ENSCING00000014346.2"/>
</dbReference>
<dbReference type="InterPro" id="IPR019775">
    <property type="entry name" value="WD40_repeat_CS"/>
</dbReference>
<dbReference type="InParanoid" id="F6TYU6"/>
<dbReference type="InterPro" id="IPR051242">
    <property type="entry name" value="WD-EF-hand_domain"/>
</dbReference>
<dbReference type="PANTHER" id="PTHR44324">
    <property type="entry name" value="WD40 REPEAT DOMAIN 95"/>
    <property type="match status" value="1"/>
</dbReference>
<dbReference type="OMA" id="LERENCR"/>
<evidence type="ECO:0000256" key="1">
    <source>
        <dbReference type="ARBA" id="ARBA00022574"/>
    </source>
</evidence>
<feature type="repeat" description="WD" evidence="3">
    <location>
        <begin position="142"/>
        <end position="182"/>
    </location>
</feature>
<evidence type="ECO:0000313" key="4">
    <source>
        <dbReference type="Ensembl" id="ENSCINP00000025987.2"/>
    </source>
</evidence>
<dbReference type="InterPro" id="IPR036322">
    <property type="entry name" value="WD40_repeat_dom_sf"/>
</dbReference>
<keyword evidence="1 3" id="KW-0853">WD repeat</keyword>
<keyword evidence="2" id="KW-0677">Repeat</keyword>
<evidence type="ECO:0000313" key="5">
    <source>
        <dbReference type="Proteomes" id="UP000008144"/>
    </source>
</evidence>
<evidence type="ECO:0000256" key="3">
    <source>
        <dbReference type="PROSITE-ProRule" id="PRU00221"/>
    </source>
</evidence>
<protein>
    <submittedName>
        <fullName evidence="4">WD repeat-containing protein on Y chromosome-like</fullName>
    </submittedName>
</protein>
<organism evidence="4 5">
    <name type="scientific">Ciona intestinalis</name>
    <name type="common">Transparent sea squirt</name>
    <name type="synonym">Ascidia intestinalis</name>
    <dbReference type="NCBI Taxonomy" id="7719"/>
    <lineage>
        <taxon>Eukaryota</taxon>
        <taxon>Metazoa</taxon>
        <taxon>Chordata</taxon>
        <taxon>Tunicata</taxon>
        <taxon>Ascidiacea</taxon>
        <taxon>Phlebobranchia</taxon>
        <taxon>Cionidae</taxon>
        <taxon>Ciona</taxon>
    </lineage>
</organism>
<dbReference type="Pfam" id="PF00400">
    <property type="entry name" value="WD40"/>
    <property type="match status" value="3"/>
</dbReference>
<gene>
    <name evidence="4" type="primary">LOC100177422</name>
</gene>
<reference evidence="5" key="1">
    <citation type="journal article" date="2002" name="Science">
        <title>The draft genome of Ciona intestinalis: insights into chordate and vertebrate origins.</title>
        <authorList>
            <person name="Dehal P."/>
            <person name="Satou Y."/>
            <person name="Campbell R.K."/>
            <person name="Chapman J."/>
            <person name="Degnan B."/>
            <person name="De Tomaso A."/>
            <person name="Davidson B."/>
            <person name="Di Gregorio A."/>
            <person name="Gelpke M."/>
            <person name="Goodstein D.M."/>
            <person name="Harafuji N."/>
            <person name="Hastings K.E."/>
            <person name="Ho I."/>
            <person name="Hotta K."/>
            <person name="Huang W."/>
            <person name="Kawashima T."/>
            <person name="Lemaire P."/>
            <person name="Martinez D."/>
            <person name="Meinertzhagen I.A."/>
            <person name="Necula S."/>
            <person name="Nonaka M."/>
            <person name="Putnam N."/>
            <person name="Rash S."/>
            <person name="Saiga H."/>
            <person name="Satake M."/>
            <person name="Terry A."/>
            <person name="Yamada L."/>
            <person name="Wang H.G."/>
            <person name="Awazu S."/>
            <person name="Azumi K."/>
            <person name="Boore J."/>
            <person name="Branno M."/>
            <person name="Chin-Bow S."/>
            <person name="DeSantis R."/>
            <person name="Doyle S."/>
            <person name="Francino P."/>
            <person name="Keys D.N."/>
            <person name="Haga S."/>
            <person name="Hayashi H."/>
            <person name="Hino K."/>
            <person name="Imai K.S."/>
            <person name="Inaba K."/>
            <person name="Kano S."/>
            <person name="Kobayashi K."/>
            <person name="Kobayashi M."/>
            <person name="Lee B.I."/>
            <person name="Makabe K.W."/>
            <person name="Manohar C."/>
            <person name="Matassi G."/>
            <person name="Medina M."/>
            <person name="Mochizuki Y."/>
            <person name="Mount S."/>
            <person name="Morishita T."/>
            <person name="Miura S."/>
            <person name="Nakayama A."/>
            <person name="Nishizaka S."/>
            <person name="Nomoto H."/>
            <person name="Ohta F."/>
            <person name="Oishi K."/>
            <person name="Rigoutsos I."/>
            <person name="Sano M."/>
            <person name="Sasaki A."/>
            <person name="Sasakura Y."/>
            <person name="Shoguchi E."/>
            <person name="Shin-i T."/>
            <person name="Spagnuolo A."/>
            <person name="Stainier D."/>
            <person name="Suzuki M.M."/>
            <person name="Tassy O."/>
            <person name="Takatori N."/>
            <person name="Tokuoka M."/>
            <person name="Yagi K."/>
            <person name="Yoshizaki F."/>
            <person name="Wada S."/>
            <person name="Zhang C."/>
            <person name="Hyatt P.D."/>
            <person name="Larimer F."/>
            <person name="Detter C."/>
            <person name="Doggett N."/>
            <person name="Glavina T."/>
            <person name="Hawkins T."/>
            <person name="Richardson P."/>
            <person name="Lucas S."/>
            <person name="Kohara Y."/>
            <person name="Levine M."/>
            <person name="Satoh N."/>
            <person name="Rokhsar D.S."/>
        </authorList>
    </citation>
    <scope>NUCLEOTIDE SEQUENCE [LARGE SCALE GENOMIC DNA]</scope>
</reference>
<dbReference type="SUPFAM" id="SSF50978">
    <property type="entry name" value="WD40 repeat-like"/>
    <property type="match status" value="1"/>
</dbReference>
<name>F6TYU6_CIOIN</name>
<sequence length="378" mass="42817">SHTEAATCCAYNSNFGHVITCSEGSVVKLWDFETGTFMFEFNKAHGEAAISSITFDSTGRRLITAGRDGAVRIWNYNNGHCLKSLERENCRKEVTDCSYVELNNNKYIIAVGWDHRINIFTDEMDEFHLIQRPQPHWPDDLRRGHTEDIVSVTFGRPNLLGTVSYDGYIIVWNIISGHSMARIPYPNIDLCKYPERVKEKGAVNKLAFLENRFLDKMNASLIAGCSDGAAIVWNINHGKAHARWRATCRKAGLSAMVVTSDCELLYVGDTLGFVSIWDIATYALRPLVQNPPYKVASWRCHVQTITCIEVIESRELVITTSSDYTARLWTNTGQFIGTYGQSTPWEIHDPQTWQHPMVPPEVLLDPLSLPEHPMMEKD</sequence>
<dbReference type="PANTHER" id="PTHR44324:SF4">
    <property type="entry name" value="WD40 REPEAT DOMAIN 95"/>
    <property type="match status" value="1"/>
</dbReference>
<dbReference type="InterPro" id="IPR015943">
    <property type="entry name" value="WD40/YVTN_repeat-like_dom_sf"/>
</dbReference>
<dbReference type="HOGENOM" id="CLU_006741_3_0_1"/>